<protein>
    <submittedName>
        <fullName evidence="1">659_t:CDS:1</fullName>
    </submittedName>
</protein>
<keyword evidence="2" id="KW-1185">Reference proteome</keyword>
<feature type="non-terminal residue" evidence="1">
    <location>
        <position position="1"/>
    </location>
</feature>
<accession>A0ACA9Q602</accession>
<evidence type="ECO:0000313" key="1">
    <source>
        <dbReference type="EMBL" id="CAG8737063.1"/>
    </source>
</evidence>
<dbReference type="EMBL" id="CAJVPW010036117">
    <property type="protein sequence ID" value="CAG8737063.1"/>
    <property type="molecule type" value="Genomic_DNA"/>
</dbReference>
<gene>
    <name evidence="1" type="ORF">SPELUC_LOCUS13524</name>
</gene>
<organism evidence="1 2">
    <name type="scientific">Cetraspora pellucida</name>
    <dbReference type="NCBI Taxonomy" id="1433469"/>
    <lineage>
        <taxon>Eukaryota</taxon>
        <taxon>Fungi</taxon>
        <taxon>Fungi incertae sedis</taxon>
        <taxon>Mucoromycota</taxon>
        <taxon>Glomeromycotina</taxon>
        <taxon>Glomeromycetes</taxon>
        <taxon>Diversisporales</taxon>
        <taxon>Gigasporaceae</taxon>
        <taxon>Cetraspora</taxon>
    </lineage>
</organism>
<dbReference type="Proteomes" id="UP000789366">
    <property type="component" value="Unassembled WGS sequence"/>
</dbReference>
<proteinExistence type="predicted"/>
<name>A0ACA9Q602_9GLOM</name>
<reference evidence="1" key="1">
    <citation type="submission" date="2021-06" db="EMBL/GenBank/DDBJ databases">
        <authorList>
            <person name="Kallberg Y."/>
            <person name="Tangrot J."/>
            <person name="Rosling A."/>
        </authorList>
    </citation>
    <scope>NUCLEOTIDE SEQUENCE</scope>
    <source>
        <strain evidence="1">28 12/20/2015</strain>
    </source>
</reference>
<evidence type="ECO:0000313" key="2">
    <source>
        <dbReference type="Proteomes" id="UP000789366"/>
    </source>
</evidence>
<comment type="caution">
    <text evidence="1">The sequence shown here is derived from an EMBL/GenBank/DDBJ whole genome shotgun (WGS) entry which is preliminary data.</text>
</comment>
<sequence length="177" mass="20533">DLNSNEVIENTLSMTATTSIESFESVVDIDEDPEEDACSYIETTWPLVEQAMKRIHDKRSANNWCHLRSMIEWCRLALMEEEIQSVEQKRHRQATWVPAFTKPYLMYLPCSDKSTTINDTMDLLVFDDIYHEELPDQLLLLLHLIDANICLVYKKGTENSCFELLRGTYNGYGGEKD</sequence>